<feature type="region of interest" description="Disordered" evidence="1">
    <location>
        <begin position="43"/>
        <end position="62"/>
    </location>
</feature>
<dbReference type="Pfam" id="PF09580">
    <property type="entry name" value="Spore_YhcN_YlaJ"/>
    <property type="match status" value="1"/>
</dbReference>
<evidence type="ECO:0000256" key="2">
    <source>
        <dbReference type="SAM" id="SignalP"/>
    </source>
</evidence>
<dbReference type="PROSITE" id="PS51257">
    <property type="entry name" value="PROKAR_LIPOPROTEIN"/>
    <property type="match status" value="1"/>
</dbReference>
<gene>
    <name evidence="3" type="ORF">J27TS8_03050</name>
</gene>
<keyword evidence="2" id="KW-0732">Signal</keyword>
<reference evidence="3" key="1">
    <citation type="submission" date="2021-03" db="EMBL/GenBank/DDBJ databases">
        <title>Antimicrobial resistance genes in bacteria isolated from Japanese honey, and their potential for conferring macrolide and lincosamide resistance in the American foulbrood pathogen Paenibacillus larvae.</title>
        <authorList>
            <person name="Okamoto M."/>
            <person name="Kumagai M."/>
            <person name="Kanamori H."/>
            <person name="Takamatsu D."/>
        </authorList>
    </citation>
    <scope>NUCLEOTIDE SEQUENCE</scope>
    <source>
        <strain evidence="3">J27TS8</strain>
    </source>
</reference>
<dbReference type="EMBL" id="BORC01000001">
    <property type="protein sequence ID" value="GIN60312.1"/>
    <property type="molecule type" value="Genomic_DNA"/>
</dbReference>
<name>A0A919WEG4_9BACI</name>
<feature type="chain" id="PRO_5038919750" description="Spore cortex protein CoxA" evidence="2">
    <location>
        <begin position="23"/>
        <end position="238"/>
    </location>
</feature>
<protein>
    <recommendedName>
        <fullName evidence="5">Spore cortex protein CoxA</fullName>
    </recommendedName>
</protein>
<dbReference type="InterPro" id="IPR019076">
    <property type="entry name" value="Spore_lipoprot_YhcN/YlaJ-like"/>
</dbReference>
<comment type="caution">
    <text evidence="3">The sequence shown here is derived from an EMBL/GenBank/DDBJ whole genome shotgun (WGS) entry which is preliminary data.</text>
</comment>
<sequence length="238" mass="26390">MNYKKLTWLAAVAIVLSLGACGNNDEAVDGRDRQPLAIGYYSNEHHEEDGGNTNWLNEDNDGPVTELMDHTIAGEGRNNGIRGINNEAAPGGEYNHTLFSRDDQNYHAHLNDNNSGARSSYYTAYNGRLAQRVGNIATTVVNVADARAVVHRERIIVGAVLEDPLRAEETKAAIVDAIEPYADGRIVSVTTNDSTYSRIRTIDNQLRDGGPRDMVDEEIDHMFKTISNERNRSVEYNQ</sequence>
<evidence type="ECO:0000313" key="4">
    <source>
        <dbReference type="Proteomes" id="UP000682111"/>
    </source>
</evidence>
<accession>A0A919WEG4</accession>
<dbReference type="RefSeq" id="WP_170943535.1">
    <property type="nucleotide sequence ID" value="NZ_BORC01000001.1"/>
</dbReference>
<dbReference type="Proteomes" id="UP000682111">
    <property type="component" value="Unassembled WGS sequence"/>
</dbReference>
<keyword evidence="4" id="KW-1185">Reference proteome</keyword>
<evidence type="ECO:0008006" key="5">
    <source>
        <dbReference type="Google" id="ProtNLM"/>
    </source>
</evidence>
<evidence type="ECO:0000256" key="1">
    <source>
        <dbReference type="SAM" id="MobiDB-lite"/>
    </source>
</evidence>
<organism evidence="3 4">
    <name type="scientific">Robertmurraya siralis</name>
    <dbReference type="NCBI Taxonomy" id="77777"/>
    <lineage>
        <taxon>Bacteria</taxon>
        <taxon>Bacillati</taxon>
        <taxon>Bacillota</taxon>
        <taxon>Bacilli</taxon>
        <taxon>Bacillales</taxon>
        <taxon>Bacillaceae</taxon>
        <taxon>Robertmurraya</taxon>
    </lineage>
</organism>
<evidence type="ECO:0000313" key="3">
    <source>
        <dbReference type="EMBL" id="GIN60312.1"/>
    </source>
</evidence>
<feature type="signal peptide" evidence="2">
    <location>
        <begin position="1"/>
        <end position="22"/>
    </location>
</feature>
<dbReference type="AlphaFoldDB" id="A0A919WEG4"/>
<proteinExistence type="predicted"/>